<dbReference type="EMBL" id="DF196780">
    <property type="protein sequence ID" value="GAC75212.1"/>
    <property type="molecule type" value="Genomic_DNA"/>
</dbReference>
<dbReference type="Proteomes" id="UP000011976">
    <property type="component" value="Unassembled WGS sequence"/>
</dbReference>
<feature type="chain" id="PRO_5004100606" evidence="1">
    <location>
        <begin position="17"/>
        <end position="196"/>
    </location>
</feature>
<sequence>MLFLVLLMVSLWGVSALPVDTTQPEVYSPVQLSQYCHAADNYCYYVDQIHPGTVRASPYTATDEQGQFLLRRDAYLQHPYRVCFGGCCILLDFTTQPGCVHMQYVARKSGQSGHLLARFANQPQQVLGPRSFMPKHLVACPQDGLPVPYAVIAARGGNTTITDQEERKLQIDPVQDKMHSNKPDFFDDVTVQLINT</sequence>
<dbReference type="AlphaFoldDB" id="M9MGH1"/>
<reference evidence="3" key="1">
    <citation type="journal article" date="2013" name="Genome Announc.">
        <title>Genome sequence of the basidiomycetous yeast Pseudozyma antarctica T-34, a producer of the glycolipid biosurfactants mannosylerythritol lipids.</title>
        <authorList>
            <person name="Morita T."/>
            <person name="Koike H."/>
            <person name="Koyama Y."/>
            <person name="Hagiwara H."/>
            <person name="Ito E."/>
            <person name="Fukuoka T."/>
            <person name="Imura T."/>
            <person name="Machida M."/>
            <person name="Kitamoto D."/>
        </authorList>
    </citation>
    <scope>NUCLEOTIDE SEQUENCE [LARGE SCALE GENOMIC DNA]</scope>
    <source>
        <strain evidence="3">T-34</strain>
    </source>
</reference>
<evidence type="ECO:0000313" key="3">
    <source>
        <dbReference type="Proteomes" id="UP000011976"/>
    </source>
</evidence>
<dbReference type="STRING" id="1151754.M9MGH1"/>
<name>M9MGH1_PSEA3</name>
<proteinExistence type="predicted"/>
<gene>
    <name evidence="2" type="ORF">PANT_14d00089</name>
</gene>
<organism evidence="2 3">
    <name type="scientific">Pseudozyma antarctica (strain T-34)</name>
    <name type="common">Yeast</name>
    <name type="synonym">Candida antarctica</name>
    <dbReference type="NCBI Taxonomy" id="1151754"/>
    <lineage>
        <taxon>Eukaryota</taxon>
        <taxon>Fungi</taxon>
        <taxon>Dikarya</taxon>
        <taxon>Basidiomycota</taxon>
        <taxon>Ustilaginomycotina</taxon>
        <taxon>Ustilaginomycetes</taxon>
        <taxon>Ustilaginales</taxon>
        <taxon>Ustilaginaceae</taxon>
        <taxon>Moesziomyces</taxon>
    </lineage>
</organism>
<dbReference type="OrthoDB" id="2547616at2759"/>
<evidence type="ECO:0000313" key="2">
    <source>
        <dbReference type="EMBL" id="GAC75212.1"/>
    </source>
</evidence>
<protein>
    <submittedName>
        <fullName evidence="2">Synaptic vesicle transporter SVOP and related transporters</fullName>
    </submittedName>
</protein>
<feature type="signal peptide" evidence="1">
    <location>
        <begin position="1"/>
        <end position="16"/>
    </location>
</feature>
<keyword evidence="1" id="KW-0732">Signal</keyword>
<accession>M9MGH1</accession>
<evidence type="ECO:0000256" key="1">
    <source>
        <dbReference type="SAM" id="SignalP"/>
    </source>
</evidence>